<proteinExistence type="inferred from homology"/>
<dbReference type="EMBL" id="CANUEZ050000206">
    <property type="protein sequence ID" value="CAM0512267.1"/>
    <property type="molecule type" value="Genomic_DNA"/>
</dbReference>
<dbReference type="Proteomes" id="UP001189180">
    <property type="component" value="Unassembled WGS sequence"/>
</dbReference>
<keyword evidence="2" id="KW-0808">Transferase</keyword>
<dbReference type="PANTHER" id="PTHR10545">
    <property type="entry name" value="DIAMINE N-ACETYLTRANSFERASE"/>
    <property type="match status" value="1"/>
</dbReference>
<protein>
    <recommendedName>
        <fullName evidence="4">N-acetyltransferase domain-containing protein</fullName>
    </recommendedName>
</protein>
<sequence>MFQIRDIIPTDLAEVYTFTRILYQYHSNVTSEGLLGDSEFIEIFTQGYLHGLLLTTSETDPSQNNQQKTVRKSRMIGFMIYHPTVSTVRGQGIYLGQFFLLPEFRRRGLGKRMMSRLCQIGLSNRKTHIKLICQEGLEAEKVYEKLGFVNNTKLSPGLRLFQAFGRSDWCKMLDEGKKFEKNFNENGQFDPFMQLVIHSEALNKSDWPRWTALKVASLSNQNNRGKHVTPPTPQLVLITDRKLGESEQSTSTVDVTDGHMMCTFTEQLQVCSWTGPLILFSDFMGNTSALRPELLYNRVREWLKIEPNLRGAYWEVPCGTECREEPSTTLLTRFLNQLNVIDGSEQEGWNIWYLGESGMRHLAGLFSTD</sequence>
<comment type="caution">
    <text evidence="5">The sequence shown here is derived from an EMBL/GenBank/DDBJ whole genome shotgun (WGS) entry which is preliminary data.</text>
</comment>
<dbReference type="InterPro" id="IPR016181">
    <property type="entry name" value="Acyl_CoA_acyltransferase"/>
</dbReference>
<evidence type="ECO:0000259" key="4">
    <source>
        <dbReference type="PROSITE" id="PS51186"/>
    </source>
</evidence>
<dbReference type="PROSITE" id="PS51186">
    <property type="entry name" value="GNAT"/>
    <property type="match status" value="1"/>
</dbReference>
<dbReference type="SUPFAM" id="SSF55729">
    <property type="entry name" value="Acyl-CoA N-acyltransferases (Nat)"/>
    <property type="match status" value="1"/>
</dbReference>
<evidence type="ECO:0000313" key="5">
    <source>
        <dbReference type="EMBL" id="CAM0512267.1"/>
    </source>
</evidence>
<evidence type="ECO:0000256" key="3">
    <source>
        <dbReference type="ARBA" id="ARBA00023315"/>
    </source>
</evidence>
<dbReference type="AlphaFoldDB" id="A0ABC9HFP3"/>
<dbReference type="InterPro" id="IPR000182">
    <property type="entry name" value="GNAT_dom"/>
</dbReference>
<dbReference type="Gene3D" id="3.40.630.30">
    <property type="match status" value="1"/>
</dbReference>
<evidence type="ECO:0000313" key="6">
    <source>
        <dbReference type="Proteomes" id="UP001189180"/>
    </source>
</evidence>
<keyword evidence="3" id="KW-0012">Acyltransferase</keyword>
<feature type="domain" description="N-acetyltransferase" evidence="4">
    <location>
        <begin position="2"/>
        <end position="180"/>
    </location>
</feature>
<dbReference type="Pfam" id="PF00583">
    <property type="entry name" value="Acetyltransf_1"/>
    <property type="match status" value="1"/>
</dbReference>
<dbReference type="PANTHER" id="PTHR10545:SF29">
    <property type="entry name" value="GH14572P-RELATED"/>
    <property type="match status" value="1"/>
</dbReference>
<evidence type="ECO:0000256" key="1">
    <source>
        <dbReference type="ARBA" id="ARBA00008694"/>
    </source>
</evidence>
<accession>A0ABC9HFP3</accession>
<reference evidence="5 6" key="1">
    <citation type="submission" date="2024-08" db="EMBL/GenBank/DDBJ databases">
        <authorList>
            <person name="Paterson S."/>
        </authorList>
    </citation>
    <scope>NUCLEOTIDE SEQUENCE [LARGE SCALE GENOMIC DNA]</scope>
</reference>
<evidence type="ECO:0000256" key="2">
    <source>
        <dbReference type="ARBA" id="ARBA00022679"/>
    </source>
</evidence>
<name>A0ABC9HFP3_FASHE</name>
<dbReference type="CDD" id="cd04301">
    <property type="entry name" value="NAT_SF"/>
    <property type="match status" value="1"/>
</dbReference>
<gene>
    <name evidence="5" type="ORF">FHB240107_LOCUS6618</name>
</gene>
<keyword evidence="6" id="KW-1185">Reference proteome</keyword>
<dbReference type="InterPro" id="IPR051016">
    <property type="entry name" value="Diverse_Substrate_AcTransf"/>
</dbReference>
<organism evidence="5 6">
    <name type="scientific">Fasciola hepatica</name>
    <name type="common">Liver fluke</name>
    <dbReference type="NCBI Taxonomy" id="6192"/>
    <lineage>
        <taxon>Eukaryota</taxon>
        <taxon>Metazoa</taxon>
        <taxon>Spiralia</taxon>
        <taxon>Lophotrochozoa</taxon>
        <taxon>Platyhelminthes</taxon>
        <taxon>Trematoda</taxon>
        <taxon>Digenea</taxon>
        <taxon>Plagiorchiida</taxon>
        <taxon>Echinostomata</taxon>
        <taxon>Echinostomatoidea</taxon>
        <taxon>Fasciolidae</taxon>
        <taxon>Fasciola</taxon>
    </lineage>
</organism>
<dbReference type="GO" id="GO:0008080">
    <property type="term" value="F:N-acetyltransferase activity"/>
    <property type="evidence" value="ECO:0007669"/>
    <property type="project" value="UniProtKB-ARBA"/>
</dbReference>
<comment type="similarity">
    <text evidence="1">Belongs to the acetyltransferase family.</text>
</comment>